<keyword evidence="3" id="KW-1185">Reference proteome</keyword>
<evidence type="ECO:0000313" key="3">
    <source>
        <dbReference type="Proteomes" id="UP001358586"/>
    </source>
</evidence>
<dbReference type="Proteomes" id="UP001358586">
    <property type="component" value="Chromosome 12"/>
</dbReference>
<evidence type="ECO:0000256" key="1">
    <source>
        <dbReference type="SAM" id="SignalP"/>
    </source>
</evidence>
<gene>
    <name evidence="2" type="ORF">PVK06_042659</name>
</gene>
<evidence type="ECO:0000313" key="2">
    <source>
        <dbReference type="EMBL" id="KAK5774801.1"/>
    </source>
</evidence>
<organism evidence="2 3">
    <name type="scientific">Gossypium arboreum</name>
    <name type="common">Tree cotton</name>
    <name type="synonym">Gossypium nanking</name>
    <dbReference type="NCBI Taxonomy" id="29729"/>
    <lineage>
        <taxon>Eukaryota</taxon>
        <taxon>Viridiplantae</taxon>
        <taxon>Streptophyta</taxon>
        <taxon>Embryophyta</taxon>
        <taxon>Tracheophyta</taxon>
        <taxon>Spermatophyta</taxon>
        <taxon>Magnoliopsida</taxon>
        <taxon>eudicotyledons</taxon>
        <taxon>Gunneridae</taxon>
        <taxon>Pentapetalae</taxon>
        <taxon>rosids</taxon>
        <taxon>malvids</taxon>
        <taxon>Malvales</taxon>
        <taxon>Malvaceae</taxon>
        <taxon>Malvoideae</taxon>
        <taxon>Gossypium</taxon>
    </lineage>
</organism>
<feature type="signal peptide" evidence="1">
    <location>
        <begin position="1"/>
        <end position="22"/>
    </location>
</feature>
<sequence length="104" mass="12063">MFQDSPFNISSVIVSLWWWVSSTKQWSVKSGECNVNEIKNQSWVTSPTGFFKLNTDGVRNLNSGFVWLPTVARDEYRGWVWGIGRNIRRCSVLQAELWDIYDGL</sequence>
<accession>A0ABR0MLB9</accession>
<comment type="caution">
    <text evidence="2">The sequence shown here is derived from an EMBL/GenBank/DDBJ whole genome shotgun (WGS) entry which is preliminary data.</text>
</comment>
<feature type="chain" id="PRO_5047521232" evidence="1">
    <location>
        <begin position="23"/>
        <end position="104"/>
    </location>
</feature>
<keyword evidence="1" id="KW-0732">Signal</keyword>
<reference evidence="2 3" key="1">
    <citation type="submission" date="2023-03" db="EMBL/GenBank/DDBJ databases">
        <title>WGS of Gossypium arboreum.</title>
        <authorList>
            <person name="Yu D."/>
        </authorList>
    </citation>
    <scope>NUCLEOTIDE SEQUENCE [LARGE SCALE GENOMIC DNA]</scope>
    <source>
        <tissue evidence="2">Leaf</tissue>
    </source>
</reference>
<dbReference type="EMBL" id="JARKNE010000012">
    <property type="protein sequence ID" value="KAK5774801.1"/>
    <property type="molecule type" value="Genomic_DNA"/>
</dbReference>
<protein>
    <submittedName>
        <fullName evidence="2">Uncharacterized protein</fullName>
    </submittedName>
</protein>
<proteinExistence type="predicted"/>
<name>A0ABR0MLB9_GOSAR</name>